<dbReference type="Gene3D" id="1.20.120.330">
    <property type="entry name" value="Nucleotidyltransferases domain 2"/>
    <property type="match status" value="1"/>
</dbReference>
<dbReference type="EMBL" id="JACADJ010000010">
    <property type="protein sequence ID" value="NWH04369.1"/>
    <property type="molecule type" value="Genomic_DNA"/>
</dbReference>
<dbReference type="AlphaFoldDB" id="A0A850ST96"/>
<comment type="caution">
    <text evidence="1">The sequence shown here is derived from an EMBL/GenBank/DDBJ whole genome shotgun (WGS) entry which is preliminary data.</text>
</comment>
<dbReference type="SUPFAM" id="SSF81593">
    <property type="entry name" value="Nucleotidyltransferase substrate binding subunit/domain"/>
    <property type="match status" value="1"/>
</dbReference>
<dbReference type="Proteomes" id="UP000553343">
    <property type="component" value="Unassembled WGS sequence"/>
</dbReference>
<organism evidence="1 2">
    <name type="scientific">Desulfobacter latus</name>
    <dbReference type="NCBI Taxonomy" id="2292"/>
    <lineage>
        <taxon>Bacteria</taxon>
        <taxon>Pseudomonadati</taxon>
        <taxon>Thermodesulfobacteriota</taxon>
        <taxon>Desulfobacteria</taxon>
        <taxon>Desulfobacterales</taxon>
        <taxon>Desulfobacteraceae</taxon>
        <taxon>Desulfobacter</taxon>
    </lineage>
</organism>
<evidence type="ECO:0008006" key="3">
    <source>
        <dbReference type="Google" id="ProtNLM"/>
    </source>
</evidence>
<evidence type="ECO:0000313" key="1">
    <source>
        <dbReference type="EMBL" id="NWH04369.1"/>
    </source>
</evidence>
<evidence type="ECO:0000313" key="2">
    <source>
        <dbReference type="Proteomes" id="UP000553343"/>
    </source>
</evidence>
<protein>
    <recommendedName>
        <fullName evidence="3">DUF86 domain-containing protein</fullName>
    </recommendedName>
</protein>
<gene>
    <name evidence="1" type="ORF">HXW94_05095</name>
</gene>
<proteinExistence type="predicted"/>
<reference evidence="1 2" key="1">
    <citation type="submission" date="2020-06" db="EMBL/GenBank/DDBJ databases">
        <title>High-quality draft genome of sulfate reducer Desulfobacter latus type strain AcrS2 isolated from marine sediment.</title>
        <authorList>
            <person name="Hoppe M."/>
            <person name="Larsen C.K."/>
            <person name="Marshall I.P.G."/>
            <person name="Schramm A."/>
            <person name="Marietou A.G."/>
        </authorList>
    </citation>
    <scope>NUCLEOTIDE SEQUENCE [LARGE SCALE GENOMIC DNA]</scope>
    <source>
        <strain evidence="1 2">AcRS2</strain>
    </source>
</reference>
<keyword evidence="2" id="KW-1185">Reference proteome</keyword>
<name>A0A850ST96_9BACT</name>
<accession>A0A850ST96</accession>
<sequence length="147" mass="17236">MNNLVKHLESELLQLEKATEILRYSYEKCKNINLIEGVGHQELESFEALTGRFARMSDMLIQRIFRLIDNLDLEDSGTVRDRINRAEKKGLISSADIFIEIRILRNEIAHEYKSETIYALFEKVVHLTPHLFKAVESTREYASKYFI</sequence>
<dbReference type="RefSeq" id="WP_178365822.1">
    <property type="nucleotide sequence ID" value="NZ_JACADJ010000010.1"/>
</dbReference>